<evidence type="ECO:0000313" key="1">
    <source>
        <dbReference type="EMBL" id="SHI25080.1"/>
    </source>
</evidence>
<dbReference type="RefSeq" id="WP_242950175.1">
    <property type="nucleotide sequence ID" value="NZ_FQXU01000009.1"/>
</dbReference>
<gene>
    <name evidence="1" type="ORF">SAMN02745941_03110</name>
</gene>
<name>A0A1M5ZLI4_9CLOT</name>
<organism evidence="1 2">
    <name type="scientific">Clostridium intestinale DSM 6191</name>
    <dbReference type="NCBI Taxonomy" id="1121320"/>
    <lineage>
        <taxon>Bacteria</taxon>
        <taxon>Bacillati</taxon>
        <taxon>Bacillota</taxon>
        <taxon>Clostridia</taxon>
        <taxon>Eubacteriales</taxon>
        <taxon>Clostridiaceae</taxon>
        <taxon>Clostridium</taxon>
    </lineage>
</organism>
<evidence type="ECO:0000313" key="2">
    <source>
        <dbReference type="Proteomes" id="UP000184241"/>
    </source>
</evidence>
<dbReference type="SUPFAM" id="SSF56112">
    <property type="entry name" value="Protein kinase-like (PK-like)"/>
    <property type="match status" value="1"/>
</dbReference>
<evidence type="ECO:0008006" key="3">
    <source>
        <dbReference type="Google" id="ProtNLM"/>
    </source>
</evidence>
<reference evidence="1 2" key="1">
    <citation type="submission" date="2016-11" db="EMBL/GenBank/DDBJ databases">
        <authorList>
            <person name="Jaros S."/>
            <person name="Januszkiewicz K."/>
            <person name="Wedrychowicz H."/>
        </authorList>
    </citation>
    <scope>NUCLEOTIDE SEQUENCE [LARGE SCALE GENOMIC DNA]</scope>
    <source>
        <strain evidence="1 2">DSM 6191</strain>
    </source>
</reference>
<dbReference type="Proteomes" id="UP000184241">
    <property type="component" value="Unassembled WGS sequence"/>
</dbReference>
<accession>A0A1M5ZLI4</accession>
<dbReference type="AlphaFoldDB" id="A0A1M5ZLI4"/>
<dbReference type="EMBL" id="FQXU01000009">
    <property type="protein sequence ID" value="SHI25080.1"/>
    <property type="molecule type" value="Genomic_DNA"/>
</dbReference>
<sequence length="201" mass="24145">MYLGISMDKKYDVSLDFDEEVEKLFRQGEYLDRGHNGVVYLLPGKKIIKIFYDKKICLKEAYTLKKAKGSKYFPKMTKYGDYYIIREMVDGIRLDKYIKKVGLTKDISRQLYDLIKEFKRLKFTKLDIRCRDIYVDDKGNIRVIDPKDNYVRRREYPRHLMKGLEGVDALESFLENIKEFDRNVAKVWKSKIDKYFKLNIK</sequence>
<proteinExistence type="predicted"/>
<protein>
    <recommendedName>
        <fullName evidence="3">Protein kinase</fullName>
    </recommendedName>
</protein>
<dbReference type="InterPro" id="IPR011009">
    <property type="entry name" value="Kinase-like_dom_sf"/>
</dbReference>